<dbReference type="EMBL" id="AP009153">
    <property type="protein sequence ID" value="BAH38826.1"/>
    <property type="molecule type" value="Genomic_DNA"/>
</dbReference>
<name>C1A401_GEMAT</name>
<protein>
    <recommendedName>
        <fullName evidence="3">Spore coat protein</fullName>
    </recommendedName>
</protein>
<dbReference type="HOGENOM" id="CLU_034916_0_0_0"/>
<evidence type="ECO:0008006" key="3">
    <source>
        <dbReference type="Google" id="ProtNLM"/>
    </source>
</evidence>
<dbReference type="STRING" id="379066.GAU_1784"/>
<sequence length="455" mass="51259">MRALPSFTRQLIGLLTCGALLSCRPDATTTVTLPPETDDGWSEASHGSAAAPNYAEVFADDVVRRLDIQMTAAQWSSVRANMTALWGFDFGARGPGFAIPRKDPDYIDVTLRSHGRTWSHVGFRLKGNSSLGSAWLNGNYKLPFRLNFDRFEDRYPEIRNQRFHGFKELSMSPNFRDQSLIREKTAADIFRLAGVPAARTAFYRVYIDFGEGARYVGVYTMVEIIEDTMLASQFGSDTGNVYKPTSRFLVFERDQLEKKNNQNADDWRDVQAFIAALHDTTRRSDPLAWRTALEATFDVDHFLRYLAVNNVMVNWDVYGALPQNAYLYNRPGKALTWIPWDMNEALTANSLALSLSMNEVNGTQWPLLRFLADDPVYFALYRQHVAVFQSTVFTPSRMEALLDRHHALIAPYAIGPNGEQAGATYLSDAASFTGALATLRAHVHSRHEQARTFAP</sequence>
<keyword evidence="2" id="KW-1185">Reference proteome</keyword>
<dbReference type="eggNOG" id="COG5337">
    <property type="taxonomic scope" value="Bacteria"/>
</dbReference>
<dbReference type="Proteomes" id="UP000002209">
    <property type="component" value="Chromosome"/>
</dbReference>
<proteinExistence type="predicted"/>
<accession>C1A401</accession>
<dbReference type="InterPro" id="IPR014867">
    <property type="entry name" value="Spore_coat_CotH_CotH2/3/7"/>
</dbReference>
<reference evidence="2" key="1">
    <citation type="submission" date="2006-03" db="EMBL/GenBank/DDBJ databases">
        <title>Complete genome sequence of Gemmatimonas aurantiaca T-27 that represents a novel phylum Gemmatimonadetes.</title>
        <authorList>
            <person name="Takasaki K."/>
            <person name="Ichikawa N."/>
            <person name="Miura H."/>
            <person name="Matsushita S."/>
            <person name="Watanabe Y."/>
            <person name="Oguchi A."/>
            <person name="Ankai A."/>
            <person name="Yashiro I."/>
            <person name="Takahashi M."/>
            <person name="Terui Y."/>
            <person name="Fukui S."/>
            <person name="Yokoyama H."/>
            <person name="Tanikawa S."/>
            <person name="Hanada S."/>
            <person name="Kamagata Y."/>
            <person name="Fujita N."/>
        </authorList>
    </citation>
    <scope>NUCLEOTIDE SEQUENCE [LARGE SCALE GENOMIC DNA]</scope>
    <source>
        <strain evidence="2">T-27 / DSM 14586 / JCM 11422 / NBRC 100505</strain>
    </source>
</reference>
<dbReference type="AlphaFoldDB" id="C1A401"/>
<dbReference type="OrthoDB" id="3235126at2"/>
<dbReference type="Pfam" id="PF08757">
    <property type="entry name" value="CotH"/>
    <property type="match status" value="1"/>
</dbReference>
<dbReference type="PROSITE" id="PS51257">
    <property type="entry name" value="PROKAR_LIPOPROTEIN"/>
    <property type="match status" value="1"/>
</dbReference>
<dbReference type="RefSeq" id="WP_012683273.1">
    <property type="nucleotide sequence ID" value="NC_012489.1"/>
</dbReference>
<dbReference type="PANTHER" id="PTHR40050">
    <property type="entry name" value="INNER SPORE COAT PROTEIN H"/>
    <property type="match status" value="1"/>
</dbReference>
<evidence type="ECO:0000313" key="1">
    <source>
        <dbReference type="EMBL" id="BAH38826.1"/>
    </source>
</evidence>
<gene>
    <name evidence="1" type="ordered locus">GAU_1784</name>
</gene>
<evidence type="ECO:0000313" key="2">
    <source>
        <dbReference type="Proteomes" id="UP000002209"/>
    </source>
</evidence>
<organism evidence="1 2">
    <name type="scientific">Gemmatimonas aurantiaca (strain DSM 14586 / JCM 11422 / NBRC 100505 / T-27)</name>
    <dbReference type="NCBI Taxonomy" id="379066"/>
    <lineage>
        <taxon>Bacteria</taxon>
        <taxon>Pseudomonadati</taxon>
        <taxon>Gemmatimonadota</taxon>
        <taxon>Gemmatimonadia</taxon>
        <taxon>Gemmatimonadales</taxon>
        <taxon>Gemmatimonadaceae</taxon>
        <taxon>Gemmatimonas</taxon>
    </lineage>
</organism>
<dbReference type="PANTHER" id="PTHR40050:SF1">
    <property type="entry name" value="INNER SPORE COAT PROTEIN H"/>
    <property type="match status" value="1"/>
</dbReference>
<dbReference type="KEGG" id="gau:GAU_1784"/>